<dbReference type="KEGG" id="afj:AFERRID_16540"/>
<sequence>MRGNAMATNRPNSFGIRDNRTHGKVADFLVEKINAGSHLSVVSAYFTIYAYEALSAELEDIGHLNFLFGEPR</sequence>
<reference evidence="1 2" key="1">
    <citation type="journal article" date="2018" name="Microbiol. Resour. Announc.">
        <title>Complete Genome Sequence of Acidithiobacillus ferridurans JCM 18981.</title>
        <authorList>
            <person name="Miyauchi T."/>
            <person name="Kouzuma A."/>
            <person name="Abe T."/>
            <person name="Watanabe K."/>
        </authorList>
    </citation>
    <scope>NUCLEOTIDE SEQUENCE [LARGE SCALE GENOMIC DNA]</scope>
    <source>
        <strain evidence="2">ATCC 33020 / DSM 29468 / JCM 18981 / 11Fe</strain>
    </source>
</reference>
<evidence type="ECO:0000313" key="2">
    <source>
        <dbReference type="Proteomes" id="UP000280188"/>
    </source>
</evidence>
<gene>
    <name evidence="1" type="ORF">AFERRID_16540</name>
</gene>
<dbReference type="EMBL" id="AP018795">
    <property type="protein sequence ID" value="BBF65436.1"/>
    <property type="molecule type" value="Genomic_DNA"/>
</dbReference>
<accession>A0A2Z6IJ47</accession>
<evidence type="ECO:0000313" key="1">
    <source>
        <dbReference type="EMBL" id="BBF65436.1"/>
    </source>
</evidence>
<name>A0A2Z6IJ47_ACIFI</name>
<keyword evidence="2" id="KW-1185">Reference proteome</keyword>
<organism evidence="1 2">
    <name type="scientific">Acidithiobacillus ferridurans</name>
    <dbReference type="NCBI Taxonomy" id="1232575"/>
    <lineage>
        <taxon>Bacteria</taxon>
        <taxon>Pseudomonadati</taxon>
        <taxon>Pseudomonadota</taxon>
        <taxon>Acidithiobacillia</taxon>
        <taxon>Acidithiobacillales</taxon>
        <taxon>Acidithiobacillaceae</taxon>
        <taxon>Acidithiobacillus</taxon>
    </lineage>
</organism>
<dbReference type="Proteomes" id="UP000280188">
    <property type="component" value="Chromosome"/>
</dbReference>
<proteinExistence type="predicted"/>
<dbReference type="AlphaFoldDB" id="A0A2Z6IJ47"/>
<protein>
    <submittedName>
        <fullName evidence="1">Uncharacterized protein</fullName>
    </submittedName>
</protein>